<protein>
    <recommendedName>
        <fullName evidence="5">Y_Y_Y domain protein</fullName>
    </recommendedName>
</protein>
<feature type="compositionally biased region" description="Low complexity" evidence="1">
    <location>
        <begin position="250"/>
        <end position="286"/>
    </location>
</feature>
<dbReference type="PATRIC" id="fig|1121338.3.peg.1349"/>
<evidence type="ECO:0008006" key="5">
    <source>
        <dbReference type="Google" id="ProtNLM"/>
    </source>
</evidence>
<feature type="compositionally biased region" description="Polar residues" evidence="1">
    <location>
        <begin position="287"/>
        <end position="308"/>
    </location>
</feature>
<proteinExistence type="predicted"/>
<comment type="caution">
    <text evidence="3">The sequence shown here is derived from an EMBL/GenBank/DDBJ whole genome shotgun (WGS) entry which is preliminary data.</text>
</comment>
<reference evidence="3 4" key="1">
    <citation type="submission" date="2016-02" db="EMBL/GenBank/DDBJ databases">
        <title>Genome sequence of Clostridium tepidiprofundi DSM 19306.</title>
        <authorList>
            <person name="Poehlein A."/>
            <person name="Daniel R."/>
        </authorList>
    </citation>
    <scope>NUCLEOTIDE SEQUENCE [LARGE SCALE GENOMIC DNA]</scope>
    <source>
        <strain evidence="3 4">DSM 19306</strain>
    </source>
</reference>
<feature type="region of interest" description="Disordered" evidence="1">
    <location>
        <begin position="241"/>
        <end position="339"/>
    </location>
</feature>
<dbReference type="OrthoDB" id="1925648at2"/>
<evidence type="ECO:0000256" key="2">
    <source>
        <dbReference type="SAM" id="Phobius"/>
    </source>
</evidence>
<evidence type="ECO:0000256" key="1">
    <source>
        <dbReference type="SAM" id="MobiDB-lite"/>
    </source>
</evidence>
<feature type="compositionally biased region" description="Polar residues" evidence="1">
    <location>
        <begin position="110"/>
        <end position="122"/>
    </location>
</feature>
<dbReference type="AlphaFoldDB" id="A0A151B4A1"/>
<keyword evidence="2" id="KW-1133">Transmembrane helix</keyword>
<dbReference type="RefSeq" id="WP_066824293.1">
    <property type="nucleotide sequence ID" value="NZ_LTBA01000011.1"/>
</dbReference>
<dbReference type="STRING" id="1121338.CLTEP_13130"/>
<dbReference type="Proteomes" id="UP000075531">
    <property type="component" value="Unassembled WGS sequence"/>
</dbReference>
<keyword evidence="2" id="KW-0472">Membrane</keyword>
<keyword evidence="2" id="KW-0812">Transmembrane</keyword>
<dbReference type="EMBL" id="LTBA01000011">
    <property type="protein sequence ID" value="KYH34716.1"/>
    <property type="molecule type" value="Genomic_DNA"/>
</dbReference>
<gene>
    <name evidence="3" type="ORF">CLTEP_13130</name>
</gene>
<accession>A0A151B4A1</accession>
<feature type="transmembrane region" description="Helical" evidence="2">
    <location>
        <begin position="7"/>
        <end position="25"/>
    </location>
</feature>
<organism evidence="3 4">
    <name type="scientific">Clostridium tepidiprofundi DSM 19306</name>
    <dbReference type="NCBI Taxonomy" id="1121338"/>
    <lineage>
        <taxon>Bacteria</taxon>
        <taxon>Bacillati</taxon>
        <taxon>Bacillota</taxon>
        <taxon>Clostridia</taxon>
        <taxon>Eubacteriales</taxon>
        <taxon>Clostridiaceae</taxon>
        <taxon>Clostridium</taxon>
    </lineage>
</organism>
<feature type="compositionally biased region" description="Low complexity" evidence="1">
    <location>
        <begin position="315"/>
        <end position="339"/>
    </location>
</feature>
<evidence type="ECO:0000313" key="4">
    <source>
        <dbReference type="Proteomes" id="UP000075531"/>
    </source>
</evidence>
<sequence>MRKKSIVTGYFIVCIIFAIIIFNVSDCLSVKAVTTSEEKKVECIGNVNCFFIDSSFINILAKGNEIIVEVKYNGNQNIEKCIQIWGNSGNGWVLVKDFDSTLNRTNHAVNKTKNSTNNNDINKTSKTSKTGKTSNAINLSYGNKKYVYTWNLRNIDKYNESYYKPYLKKNEGIYKVYVRYKKGRTYREFYKTFYLKADNTLEETKIITSFDLWNNAMYANYIPLIMNADINDTKINGRYRNNIDTNSTNKSGADTSTSTSSTDISSASKNSTDRSSISQSSTNRSNADTSTSKNGINRNNAYTNSTSSKNRDSTNKSNTSGNTTKNSTSATKSSISKNTINRNSMNINNVLNSMFDDIENFPMETFEVTDSPVVAYQNVPFLIFTIKNDSSLIHAIRIVGYNDTALNENIDRLDLCLLDRNVWIWTPKRSGIFNIVAYDSYDKPIAKRKVYVNSENNKYLQLDALKIWNDDNNTHVAAKIAKSKPCGFDENENKIMKFTISEPHVWSKTIKNYGDVVRKSTNNKYKNYYEINEKNDNFKFNYGNYLVGVTIKSKYSIEYEDAKCLHYNKSSYSNLKLNIIMDTTNTKEDSKGKYPTNSKFTFTANIGEKNITDKNDIEYAFLLWDARGKKLIKQYRSLAKDNEANKLNWTPADPGKYIIYARVRRRSINNNLPNSYEAEVAYPIEIFDSRVGKINIEKISIDNMNVQDIINNKEAITSHEMHYLKIKADYVNTKCNNNGIKANQRLMYKVYAIHDGYWQMLSSYSKINKIPFYPKSYGEYKIIVLVKDSLSGAGEVRKEFNINVKKNCVDWNWCWNCGNN</sequence>
<name>A0A151B4A1_9CLOT</name>
<feature type="region of interest" description="Disordered" evidence="1">
    <location>
        <begin position="110"/>
        <end position="131"/>
    </location>
</feature>
<keyword evidence="4" id="KW-1185">Reference proteome</keyword>
<evidence type="ECO:0000313" key="3">
    <source>
        <dbReference type="EMBL" id="KYH34716.1"/>
    </source>
</evidence>